<name>A0AAN7BME1_9PEZI</name>
<accession>A0AAN7BME1</accession>
<dbReference type="Proteomes" id="UP001301958">
    <property type="component" value="Unassembled WGS sequence"/>
</dbReference>
<dbReference type="NCBIfam" id="NF041278">
    <property type="entry name" value="CmcJ_NvfI_EfuI"/>
    <property type="match status" value="1"/>
</dbReference>
<sequence length="272" mass="31131">MATAAVATKHNVLATLNYFKDLDGTGVPPPYEFGKPETFNDRPSEPLESTVVDITGDEDKFTLDGQGFQIYKHVSKEKDFVDDVKIKQDYYPEVEQLLKDATGASKVFIFDHTIRRSTTSDLKNRGPAKQVHIDQSYQASFNRVRRHLPDEADELTKKRFQIINVWRPIKTIYKDPLGYADATSVPESDLIPVKLIYPNHVGETYTVKPNTAHKWYFKYAQTPDEVTLIKCFDTVDEPGVARRVPHTSFTDPAEEDRPVRQSIEVRTLVFYD</sequence>
<dbReference type="AlphaFoldDB" id="A0AAN7BME1"/>
<comment type="caution">
    <text evidence="2">The sequence shown here is derived from an EMBL/GenBank/DDBJ whole genome shotgun (WGS) entry which is preliminary data.</text>
</comment>
<dbReference type="GO" id="GO:0016491">
    <property type="term" value="F:oxidoreductase activity"/>
    <property type="evidence" value="ECO:0007669"/>
    <property type="project" value="InterPro"/>
</dbReference>
<evidence type="ECO:0000256" key="1">
    <source>
        <dbReference type="ARBA" id="ARBA00023604"/>
    </source>
</evidence>
<dbReference type="PANTHER" id="PTHR34598">
    <property type="entry name" value="BLL6449 PROTEIN"/>
    <property type="match status" value="1"/>
</dbReference>
<keyword evidence="3" id="KW-1185">Reference proteome</keyword>
<organism evidence="2 3">
    <name type="scientific">Podospora fimiseda</name>
    <dbReference type="NCBI Taxonomy" id="252190"/>
    <lineage>
        <taxon>Eukaryota</taxon>
        <taxon>Fungi</taxon>
        <taxon>Dikarya</taxon>
        <taxon>Ascomycota</taxon>
        <taxon>Pezizomycotina</taxon>
        <taxon>Sordariomycetes</taxon>
        <taxon>Sordariomycetidae</taxon>
        <taxon>Sordariales</taxon>
        <taxon>Podosporaceae</taxon>
        <taxon>Podospora</taxon>
    </lineage>
</organism>
<dbReference type="EMBL" id="MU865355">
    <property type="protein sequence ID" value="KAK4226002.1"/>
    <property type="molecule type" value="Genomic_DNA"/>
</dbReference>
<reference evidence="2" key="2">
    <citation type="submission" date="2023-05" db="EMBL/GenBank/DDBJ databases">
        <authorList>
            <consortium name="Lawrence Berkeley National Laboratory"/>
            <person name="Steindorff A."/>
            <person name="Hensen N."/>
            <person name="Bonometti L."/>
            <person name="Westerberg I."/>
            <person name="Brannstrom I.O."/>
            <person name="Guillou S."/>
            <person name="Cros-Aarteil S."/>
            <person name="Calhoun S."/>
            <person name="Haridas S."/>
            <person name="Kuo A."/>
            <person name="Mondo S."/>
            <person name="Pangilinan J."/>
            <person name="Riley R."/>
            <person name="Labutti K."/>
            <person name="Andreopoulos B."/>
            <person name="Lipzen A."/>
            <person name="Chen C."/>
            <person name="Yanf M."/>
            <person name="Daum C."/>
            <person name="Ng V."/>
            <person name="Clum A."/>
            <person name="Ohm R."/>
            <person name="Martin F."/>
            <person name="Silar P."/>
            <person name="Natvig D."/>
            <person name="Lalanne C."/>
            <person name="Gautier V."/>
            <person name="Ament-Velasquez S.L."/>
            <person name="Kruys A."/>
            <person name="Hutchinson M.I."/>
            <person name="Powell A.J."/>
            <person name="Barry K."/>
            <person name="Miller A.N."/>
            <person name="Grigoriev I.V."/>
            <person name="Debuchy R."/>
            <person name="Gladieux P."/>
            <person name="Thoren M.H."/>
            <person name="Johannesson H."/>
        </authorList>
    </citation>
    <scope>NUCLEOTIDE SEQUENCE</scope>
    <source>
        <strain evidence="2">CBS 990.96</strain>
    </source>
</reference>
<evidence type="ECO:0000313" key="3">
    <source>
        <dbReference type="Proteomes" id="UP001301958"/>
    </source>
</evidence>
<dbReference type="InterPro" id="IPR044053">
    <property type="entry name" value="AsaB-like"/>
</dbReference>
<proteinExistence type="inferred from homology"/>
<evidence type="ECO:0000313" key="2">
    <source>
        <dbReference type="EMBL" id="KAK4226002.1"/>
    </source>
</evidence>
<gene>
    <name evidence="2" type="ORF">QBC38DRAFT_394213</name>
</gene>
<evidence type="ECO:0008006" key="4">
    <source>
        <dbReference type="Google" id="ProtNLM"/>
    </source>
</evidence>
<protein>
    <recommendedName>
        <fullName evidence="4">7alpha-cephem-methoxylase P8 chain</fullName>
    </recommendedName>
</protein>
<reference evidence="2" key="1">
    <citation type="journal article" date="2023" name="Mol. Phylogenet. Evol.">
        <title>Genome-scale phylogeny and comparative genomics of the fungal order Sordariales.</title>
        <authorList>
            <person name="Hensen N."/>
            <person name="Bonometti L."/>
            <person name="Westerberg I."/>
            <person name="Brannstrom I.O."/>
            <person name="Guillou S."/>
            <person name="Cros-Aarteil S."/>
            <person name="Calhoun S."/>
            <person name="Haridas S."/>
            <person name="Kuo A."/>
            <person name="Mondo S."/>
            <person name="Pangilinan J."/>
            <person name="Riley R."/>
            <person name="LaButti K."/>
            <person name="Andreopoulos B."/>
            <person name="Lipzen A."/>
            <person name="Chen C."/>
            <person name="Yan M."/>
            <person name="Daum C."/>
            <person name="Ng V."/>
            <person name="Clum A."/>
            <person name="Steindorff A."/>
            <person name="Ohm R.A."/>
            <person name="Martin F."/>
            <person name="Silar P."/>
            <person name="Natvig D.O."/>
            <person name="Lalanne C."/>
            <person name="Gautier V."/>
            <person name="Ament-Velasquez S.L."/>
            <person name="Kruys A."/>
            <person name="Hutchinson M.I."/>
            <person name="Powell A.J."/>
            <person name="Barry K."/>
            <person name="Miller A.N."/>
            <person name="Grigoriev I.V."/>
            <person name="Debuchy R."/>
            <person name="Gladieux P."/>
            <person name="Hiltunen Thoren M."/>
            <person name="Johannesson H."/>
        </authorList>
    </citation>
    <scope>NUCLEOTIDE SEQUENCE</scope>
    <source>
        <strain evidence="2">CBS 990.96</strain>
    </source>
</reference>
<comment type="similarity">
    <text evidence="1">Belongs to the asaB hydroxylase/desaturase family.</text>
</comment>
<dbReference type="PANTHER" id="PTHR34598:SF3">
    <property type="entry name" value="OXIDOREDUCTASE AN1597"/>
    <property type="match status" value="1"/>
</dbReference>